<dbReference type="GO" id="GO:0005634">
    <property type="term" value="C:nucleus"/>
    <property type="evidence" value="ECO:0007669"/>
    <property type="project" value="UniProtKB-SubCell"/>
</dbReference>
<dbReference type="PROSITE" id="PS00036">
    <property type="entry name" value="BZIP_BASIC"/>
    <property type="match status" value="1"/>
</dbReference>
<name>A0A137P2K6_CONC2</name>
<dbReference type="SUPFAM" id="SSF57959">
    <property type="entry name" value="Leucine zipper domain"/>
    <property type="match status" value="1"/>
</dbReference>
<proteinExistence type="predicted"/>
<feature type="domain" description="BZIP" evidence="7">
    <location>
        <begin position="2"/>
        <end position="52"/>
    </location>
</feature>
<dbReference type="SMART" id="SM00338">
    <property type="entry name" value="BRLZ"/>
    <property type="match status" value="1"/>
</dbReference>
<evidence type="ECO:0000313" key="8">
    <source>
        <dbReference type="EMBL" id="KXN69263.1"/>
    </source>
</evidence>
<evidence type="ECO:0000259" key="7">
    <source>
        <dbReference type="PROSITE" id="PS50217"/>
    </source>
</evidence>
<feature type="region of interest" description="Disordered" evidence="6">
    <location>
        <begin position="1"/>
        <end position="23"/>
    </location>
</feature>
<accession>A0A137P2K6</accession>
<sequence length="52" mass="6101">VEDPAAKKRHQNTMAARRSRQRKVQKMEELEGQVNDLKKENIQLETKIAILE</sequence>
<evidence type="ECO:0000256" key="5">
    <source>
        <dbReference type="ARBA" id="ARBA00023242"/>
    </source>
</evidence>
<keyword evidence="3" id="KW-0238">DNA-binding</keyword>
<dbReference type="PANTHER" id="PTHR13044:SF14">
    <property type="entry name" value="CRYPTOCEPHAL, ISOFORM A"/>
    <property type="match status" value="1"/>
</dbReference>
<dbReference type="InterPro" id="IPR046347">
    <property type="entry name" value="bZIP_sf"/>
</dbReference>
<evidence type="ECO:0000256" key="1">
    <source>
        <dbReference type="ARBA" id="ARBA00004123"/>
    </source>
</evidence>
<dbReference type="Gene3D" id="3.30.160.60">
    <property type="entry name" value="Classic Zinc Finger"/>
    <property type="match status" value="1"/>
</dbReference>
<reference evidence="8 9" key="1">
    <citation type="journal article" date="2015" name="Genome Biol. Evol.">
        <title>Phylogenomic analyses indicate that early fungi evolved digesting cell walls of algal ancestors of land plants.</title>
        <authorList>
            <person name="Chang Y."/>
            <person name="Wang S."/>
            <person name="Sekimoto S."/>
            <person name="Aerts A.L."/>
            <person name="Choi C."/>
            <person name="Clum A."/>
            <person name="LaButti K.M."/>
            <person name="Lindquist E.A."/>
            <person name="Yee Ngan C."/>
            <person name="Ohm R.A."/>
            <person name="Salamov A.A."/>
            <person name="Grigoriev I.V."/>
            <person name="Spatafora J.W."/>
            <person name="Berbee M.L."/>
        </authorList>
    </citation>
    <scope>NUCLEOTIDE SEQUENCE [LARGE SCALE GENOMIC DNA]</scope>
    <source>
        <strain evidence="8 9">NRRL 28638</strain>
    </source>
</reference>
<dbReference type="CDD" id="cd12193">
    <property type="entry name" value="bZIP_GCN4"/>
    <property type="match status" value="1"/>
</dbReference>
<dbReference type="STRING" id="796925.A0A137P2K6"/>
<dbReference type="GO" id="GO:0000977">
    <property type="term" value="F:RNA polymerase II transcription regulatory region sequence-specific DNA binding"/>
    <property type="evidence" value="ECO:0007669"/>
    <property type="project" value="TreeGrafter"/>
</dbReference>
<gene>
    <name evidence="8" type="ORF">CONCODRAFT_26782</name>
</gene>
<keyword evidence="4" id="KW-0804">Transcription</keyword>
<evidence type="ECO:0000256" key="3">
    <source>
        <dbReference type="ARBA" id="ARBA00023125"/>
    </source>
</evidence>
<dbReference type="GO" id="GO:0001228">
    <property type="term" value="F:DNA-binding transcription activator activity, RNA polymerase II-specific"/>
    <property type="evidence" value="ECO:0007669"/>
    <property type="project" value="TreeGrafter"/>
</dbReference>
<evidence type="ECO:0000256" key="6">
    <source>
        <dbReference type="SAM" id="MobiDB-lite"/>
    </source>
</evidence>
<dbReference type="OrthoDB" id="2257100at2759"/>
<feature type="compositionally biased region" description="Basic residues" evidence="6">
    <location>
        <begin position="7"/>
        <end position="23"/>
    </location>
</feature>
<feature type="non-terminal residue" evidence="8">
    <location>
        <position position="52"/>
    </location>
</feature>
<comment type="subcellular location">
    <subcellularLocation>
        <location evidence="1">Nucleus</location>
    </subcellularLocation>
</comment>
<dbReference type="Pfam" id="PF07716">
    <property type="entry name" value="bZIP_2"/>
    <property type="match status" value="1"/>
</dbReference>
<feature type="non-terminal residue" evidence="8">
    <location>
        <position position="1"/>
    </location>
</feature>
<keyword evidence="2" id="KW-0805">Transcription regulation</keyword>
<keyword evidence="5" id="KW-0539">Nucleus</keyword>
<dbReference type="PROSITE" id="PS50217">
    <property type="entry name" value="BZIP"/>
    <property type="match status" value="1"/>
</dbReference>
<protein>
    <recommendedName>
        <fullName evidence="7">BZIP domain-containing protein</fullName>
    </recommendedName>
</protein>
<evidence type="ECO:0000313" key="9">
    <source>
        <dbReference type="Proteomes" id="UP000070444"/>
    </source>
</evidence>
<dbReference type="PANTHER" id="PTHR13044">
    <property type="entry name" value="ACTIVATING TRANSCRIPTION FACTOR ATF 4/5"/>
    <property type="match status" value="1"/>
</dbReference>
<evidence type="ECO:0000256" key="2">
    <source>
        <dbReference type="ARBA" id="ARBA00023015"/>
    </source>
</evidence>
<dbReference type="AlphaFoldDB" id="A0A137P2K6"/>
<organism evidence="8 9">
    <name type="scientific">Conidiobolus coronatus (strain ATCC 28846 / CBS 209.66 / NRRL 28638)</name>
    <name type="common">Delacroixia coronata</name>
    <dbReference type="NCBI Taxonomy" id="796925"/>
    <lineage>
        <taxon>Eukaryota</taxon>
        <taxon>Fungi</taxon>
        <taxon>Fungi incertae sedis</taxon>
        <taxon>Zoopagomycota</taxon>
        <taxon>Entomophthoromycotina</taxon>
        <taxon>Entomophthoromycetes</taxon>
        <taxon>Entomophthorales</taxon>
        <taxon>Ancylistaceae</taxon>
        <taxon>Conidiobolus</taxon>
    </lineage>
</organism>
<dbReference type="InterPro" id="IPR004827">
    <property type="entry name" value="bZIP"/>
</dbReference>
<dbReference type="EMBL" id="KQ964541">
    <property type="protein sequence ID" value="KXN69263.1"/>
    <property type="molecule type" value="Genomic_DNA"/>
</dbReference>
<dbReference type="Proteomes" id="UP000070444">
    <property type="component" value="Unassembled WGS sequence"/>
</dbReference>
<keyword evidence="9" id="KW-1185">Reference proteome</keyword>
<evidence type="ECO:0000256" key="4">
    <source>
        <dbReference type="ARBA" id="ARBA00023163"/>
    </source>
</evidence>